<sequence>MDQVPKVLKSGGEDEPESAEEWQKEIEETTQRTKASLEKIEKNVASQSSDTKFIKYKPCQRSAAFNSGAKNREFIVGGPACTFEPPKFRHKRIIPKPSGSPPVAILHSPPREHQDWKISPCISNWKNPKGFTIPLDKRLAADDRGPQDVPTVSKFAQRSDALYNAMLKTHEAEAMRIKVEKEMLLKEKEQELRALAQKARRERTGGAPPPSAVHMRTSDRSDCTGEDMREDYYEREKIREERKRERER</sequence>
<dbReference type="InterPro" id="IPR004015">
    <property type="entry name" value="SKI-int_prot_SKIP_SNW-dom"/>
</dbReference>
<dbReference type="Pfam" id="PF02731">
    <property type="entry name" value="SKIP_SNW"/>
    <property type="match status" value="1"/>
</dbReference>
<evidence type="ECO:0000256" key="1">
    <source>
        <dbReference type="ARBA" id="ARBA00010197"/>
    </source>
</evidence>
<comment type="caution">
    <text evidence="4">The sequence shown here is derived from an EMBL/GenBank/DDBJ whole genome shotgun (WGS) entry which is preliminary data.</text>
</comment>
<feature type="region of interest" description="Disordered" evidence="2">
    <location>
        <begin position="1"/>
        <end position="30"/>
    </location>
</feature>
<gene>
    <name evidence="4" type="ORF">MKW94_016616</name>
</gene>
<protein>
    <recommendedName>
        <fullName evidence="3">SKI-interacting protein SKIP SNW domain-containing protein</fullName>
    </recommendedName>
</protein>
<feature type="compositionally biased region" description="Basic and acidic residues" evidence="2">
    <location>
        <begin position="21"/>
        <end position="30"/>
    </location>
</feature>
<feature type="region of interest" description="Disordered" evidence="2">
    <location>
        <begin position="191"/>
        <end position="248"/>
    </location>
</feature>
<comment type="similarity">
    <text evidence="1">Belongs to the SNW family.</text>
</comment>
<name>A0AA41RTQ8_PAPNU</name>
<feature type="domain" description="SKI-interacting protein SKIP SNW" evidence="3">
    <location>
        <begin position="52"/>
        <end position="203"/>
    </location>
</feature>
<dbReference type="PANTHER" id="PTHR12096">
    <property type="entry name" value="NUCLEAR PROTEIN SKIP-RELATED"/>
    <property type="match status" value="1"/>
</dbReference>
<dbReference type="EMBL" id="JAJJMA010013585">
    <property type="protein sequence ID" value="MCL7022660.1"/>
    <property type="molecule type" value="Genomic_DNA"/>
</dbReference>
<proteinExistence type="inferred from homology"/>
<feature type="compositionally biased region" description="Basic and acidic residues" evidence="2">
    <location>
        <begin position="216"/>
        <end position="248"/>
    </location>
</feature>
<dbReference type="Proteomes" id="UP001177140">
    <property type="component" value="Unassembled WGS sequence"/>
</dbReference>
<dbReference type="GO" id="GO:0000398">
    <property type="term" value="P:mRNA splicing, via spliceosome"/>
    <property type="evidence" value="ECO:0007669"/>
    <property type="project" value="InterPro"/>
</dbReference>
<reference evidence="4" key="1">
    <citation type="submission" date="2022-03" db="EMBL/GenBank/DDBJ databases">
        <title>A functionally conserved STORR gene fusion in Papaver species that diverged 16.8 million years ago.</title>
        <authorList>
            <person name="Catania T."/>
        </authorList>
    </citation>
    <scope>NUCLEOTIDE SEQUENCE</scope>
    <source>
        <strain evidence="4">S-191538</strain>
    </source>
</reference>
<evidence type="ECO:0000259" key="3">
    <source>
        <dbReference type="Pfam" id="PF02731"/>
    </source>
</evidence>
<dbReference type="GO" id="GO:0005681">
    <property type="term" value="C:spliceosomal complex"/>
    <property type="evidence" value="ECO:0007669"/>
    <property type="project" value="InterPro"/>
</dbReference>
<dbReference type="InterPro" id="IPR017862">
    <property type="entry name" value="SKI-int_prot_SKIP"/>
</dbReference>
<keyword evidence="5" id="KW-1185">Reference proteome</keyword>
<evidence type="ECO:0000313" key="5">
    <source>
        <dbReference type="Proteomes" id="UP001177140"/>
    </source>
</evidence>
<evidence type="ECO:0000256" key="2">
    <source>
        <dbReference type="SAM" id="MobiDB-lite"/>
    </source>
</evidence>
<accession>A0AA41RTQ8</accession>
<dbReference type="AlphaFoldDB" id="A0AA41RTQ8"/>
<evidence type="ECO:0000313" key="4">
    <source>
        <dbReference type="EMBL" id="MCL7022660.1"/>
    </source>
</evidence>
<organism evidence="4 5">
    <name type="scientific">Papaver nudicaule</name>
    <name type="common">Iceland poppy</name>
    <dbReference type="NCBI Taxonomy" id="74823"/>
    <lineage>
        <taxon>Eukaryota</taxon>
        <taxon>Viridiplantae</taxon>
        <taxon>Streptophyta</taxon>
        <taxon>Embryophyta</taxon>
        <taxon>Tracheophyta</taxon>
        <taxon>Spermatophyta</taxon>
        <taxon>Magnoliopsida</taxon>
        <taxon>Ranunculales</taxon>
        <taxon>Papaveraceae</taxon>
        <taxon>Papaveroideae</taxon>
        <taxon>Papaver</taxon>
    </lineage>
</organism>